<evidence type="ECO:0000313" key="2">
    <source>
        <dbReference type="Proteomes" id="UP000253729"/>
    </source>
</evidence>
<sequence>MQWSFFAKLAVNGQVFYCPPFHWRKISWKSYYGSTGSVELTHTMKIDPLRIAERCECGTKGYLWATEWARRPNGSSKGTGSTQMRLV</sequence>
<accession>A0A3F3PXX9</accession>
<proteinExistence type="predicted"/>
<organism evidence="1 2">
    <name type="scientific">Aspergillus welwitschiae</name>
    <dbReference type="NCBI Taxonomy" id="1341132"/>
    <lineage>
        <taxon>Eukaryota</taxon>
        <taxon>Fungi</taxon>
        <taxon>Dikarya</taxon>
        <taxon>Ascomycota</taxon>
        <taxon>Pezizomycotina</taxon>
        <taxon>Eurotiomycetes</taxon>
        <taxon>Eurotiomycetidae</taxon>
        <taxon>Eurotiales</taxon>
        <taxon>Aspergillaceae</taxon>
        <taxon>Aspergillus</taxon>
        <taxon>Aspergillus subgen. Circumdati</taxon>
    </lineage>
</organism>
<keyword evidence="2" id="KW-1185">Reference proteome</keyword>
<gene>
    <name evidence="1" type="ORF">BDQ94DRAFT_147625</name>
</gene>
<protein>
    <submittedName>
        <fullName evidence="1">Uncharacterized protein</fullName>
    </submittedName>
</protein>
<dbReference type="GeneID" id="38135408"/>
<dbReference type="EMBL" id="KZ852056">
    <property type="protein sequence ID" value="RDH31186.1"/>
    <property type="molecule type" value="Genomic_DNA"/>
</dbReference>
<dbReference type="RefSeq" id="XP_026624208.1">
    <property type="nucleotide sequence ID" value="XM_026767052.1"/>
</dbReference>
<reference evidence="1 2" key="1">
    <citation type="submission" date="2018-07" db="EMBL/GenBank/DDBJ databases">
        <title>The genomes of Aspergillus section Nigri reveals drivers in fungal speciation.</title>
        <authorList>
            <consortium name="DOE Joint Genome Institute"/>
            <person name="Vesth T.C."/>
            <person name="Nybo J."/>
            <person name="Theobald S."/>
            <person name="Brandl J."/>
            <person name="Frisvad J.C."/>
            <person name="Nielsen K.F."/>
            <person name="Lyhne E.K."/>
            <person name="Kogle M.E."/>
            <person name="Kuo A."/>
            <person name="Riley R."/>
            <person name="Clum A."/>
            <person name="Nolan M."/>
            <person name="Lipzen A."/>
            <person name="Salamov A."/>
            <person name="Henrissat B."/>
            <person name="Wiebenga A."/>
            <person name="De vries R.P."/>
            <person name="Grigoriev I.V."/>
            <person name="Mortensen U.H."/>
            <person name="Andersen M.R."/>
            <person name="Baker S.E."/>
        </authorList>
    </citation>
    <scope>NUCLEOTIDE SEQUENCE [LARGE SCALE GENOMIC DNA]</scope>
    <source>
        <strain evidence="1 2">CBS 139.54b</strain>
    </source>
</reference>
<dbReference type="AlphaFoldDB" id="A0A3F3PXX9"/>
<dbReference type="Proteomes" id="UP000253729">
    <property type="component" value="Unassembled WGS sequence"/>
</dbReference>
<evidence type="ECO:0000313" key="1">
    <source>
        <dbReference type="EMBL" id="RDH31186.1"/>
    </source>
</evidence>
<name>A0A3F3PXX9_9EURO</name>